<feature type="non-terminal residue" evidence="1">
    <location>
        <position position="244"/>
    </location>
</feature>
<dbReference type="SUPFAM" id="SSF52540">
    <property type="entry name" value="P-loop containing nucleoside triphosphate hydrolases"/>
    <property type="match status" value="1"/>
</dbReference>
<dbReference type="AlphaFoldDB" id="X0ZSP6"/>
<comment type="caution">
    <text evidence="1">The sequence shown here is derived from an EMBL/GenBank/DDBJ whole genome shotgun (WGS) entry which is preliminary data.</text>
</comment>
<organism evidence="1">
    <name type="scientific">marine sediment metagenome</name>
    <dbReference type="NCBI Taxonomy" id="412755"/>
    <lineage>
        <taxon>unclassified sequences</taxon>
        <taxon>metagenomes</taxon>
        <taxon>ecological metagenomes</taxon>
    </lineage>
</organism>
<sequence>MNNSQSKTVIVLGMHRSGTSMVAGILNKLDINMGKKMIGKSASNPLGHFEDKDFFDLNNRILETSGGSWDFPPEEEDIIAQKDKFKKEIRDLVTVKSEGRSKYWGWKDPRTSLTIKLYLPYLSNPYFIVCHRETMDVAESLQRRNDMEIQKGIKLREIYKERICKFFTEFPKLRKIDLYYKDVMQDPKECVRKIVNFLNIQVNKEEHQKAINFILPKGKIHKLEKKVRILNWLYLIIAGFKKPW</sequence>
<accession>X0ZSP6</accession>
<dbReference type="EMBL" id="BART01001734">
    <property type="protein sequence ID" value="GAG72835.1"/>
    <property type="molecule type" value="Genomic_DNA"/>
</dbReference>
<protein>
    <recommendedName>
        <fullName evidence="2">Sulfotransferase domain-containing protein</fullName>
    </recommendedName>
</protein>
<evidence type="ECO:0008006" key="2">
    <source>
        <dbReference type="Google" id="ProtNLM"/>
    </source>
</evidence>
<reference evidence="1" key="1">
    <citation type="journal article" date="2014" name="Front. Microbiol.">
        <title>High frequency of phylogenetically diverse reductive dehalogenase-homologous genes in deep subseafloor sedimentary metagenomes.</title>
        <authorList>
            <person name="Kawai M."/>
            <person name="Futagami T."/>
            <person name="Toyoda A."/>
            <person name="Takaki Y."/>
            <person name="Nishi S."/>
            <person name="Hori S."/>
            <person name="Arai W."/>
            <person name="Tsubouchi T."/>
            <person name="Morono Y."/>
            <person name="Uchiyama I."/>
            <person name="Ito T."/>
            <person name="Fujiyama A."/>
            <person name="Inagaki F."/>
            <person name="Takami H."/>
        </authorList>
    </citation>
    <scope>NUCLEOTIDE SEQUENCE</scope>
    <source>
        <strain evidence="1">Expedition CK06-06</strain>
    </source>
</reference>
<proteinExistence type="predicted"/>
<evidence type="ECO:0000313" key="1">
    <source>
        <dbReference type="EMBL" id="GAG72835.1"/>
    </source>
</evidence>
<name>X0ZSP6_9ZZZZ</name>
<dbReference type="Pfam" id="PF13469">
    <property type="entry name" value="Sulfotransfer_3"/>
    <property type="match status" value="1"/>
</dbReference>
<dbReference type="Gene3D" id="3.40.50.300">
    <property type="entry name" value="P-loop containing nucleotide triphosphate hydrolases"/>
    <property type="match status" value="1"/>
</dbReference>
<dbReference type="InterPro" id="IPR027417">
    <property type="entry name" value="P-loop_NTPase"/>
</dbReference>
<gene>
    <name evidence="1" type="ORF">S01H4_05843</name>
</gene>